<organism evidence="3 4">
    <name type="scientific">Oryza sativa subsp. japonica</name>
    <name type="common">Rice</name>
    <dbReference type="NCBI Taxonomy" id="39947"/>
    <lineage>
        <taxon>Eukaryota</taxon>
        <taxon>Viridiplantae</taxon>
        <taxon>Streptophyta</taxon>
        <taxon>Embryophyta</taxon>
        <taxon>Tracheophyta</taxon>
        <taxon>Spermatophyta</taxon>
        <taxon>Magnoliopsida</taxon>
        <taxon>Liliopsida</taxon>
        <taxon>Poales</taxon>
        <taxon>Poaceae</taxon>
        <taxon>BOP clade</taxon>
        <taxon>Oryzoideae</taxon>
        <taxon>Oryzeae</taxon>
        <taxon>Oryzinae</taxon>
        <taxon>Oryza</taxon>
        <taxon>Oryza sativa</taxon>
    </lineage>
</organism>
<sequence length="267" mass="28508">MAVPVASKYTSGIQGGYKERRHRQDIDELIGNSGDREGAMLNLGSKEQCSNGDGGGSGEVRRGGSRREAARRGRVDLGGLPAVARDEWAGAGRRMAACSGGGVAVRDEAAARDEGAGAGRRTATCGDGEYNHRRLVHSRGGAAAAMARIPRFLFATIPDGLPKSDADATMTTCLPYFRKLLADLNNRAAGDDDDDAVPPVTCVVADHLLGFSLDATVAVLASRCRPLPTLACRLPPPRPRLASRLRPPPARRRRSRYRPCAPREREE</sequence>
<dbReference type="EMBL" id="AP005775">
    <property type="protein sequence ID" value="BAD29247.1"/>
    <property type="molecule type" value="Genomic_DNA"/>
</dbReference>
<evidence type="ECO:0000313" key="3">
    <source>
        <dbReference type="EMBL" id="BAD29373.1"/>
    </source>
</evidence>
<evidence type="ECO:0000256" key="1">
    <source>
        <dbReference type="SAM" id="MobiDB-lite"/>
    </source>
</evidence>
<accession>Q6EPP7</accession>
<feature type="compositionally biased region" description="Basic and acidic residues" evidence="1">
    <location>
        <begin position="59"/>
        <end position="73"/>
    </location>
</feature>
<dbReference type="EMBL" id="AP005823">
    <property type="protein sequence ID" value="BAD29373.1"/>
    <property type="molecule type" value="Genomic_DNA"/>
</dbReference>
<feature type="region of interest" description="Disordered" evidence="1">
    <location>
        <begin position="236"/>
        <end position="267"/>
    </location>
</feature>
<dbReference type="AlphaFoldDB" id="Q6EPP7"/>
<protein>
    <submittedName>
        <fullName evidence="3">UDP-glycosyltransferase-like</fullName>
    </submittedName>
</protein>
<proteinExistence type="predicted"/>
<feature type="region of interest" description="Disordered" evidence="1">
    <location>
        <begin position="1"/>
        <end position="25"/>
    </location>
</feature>
<reference evidence="2" key="1">
    <citation type="submission" date="2002-09" db="EMBL/GenBank/DDBJ databases">
        <title>Oryza sativa nipponbare(GA3) genomic DNA, chromosome 2, BAC clone:OSJNBb0005A04.</title>
        <authorList>
            <person name="Sasaki T."/>
            <person name="Matsumoto T."/>
            <person name="Katayose Y."/>
        </authorList>
    </citation>
    <scope>NUCLEOTIDE SEQUENCE</scope>
</reference>
<evidence type="ECO:0000313" key="4">
    <source>
        <dbReference type="Proteomes" id="UP000000763"/>
    </source>
</evidence>
<name>Q6EPP7_ORYSJ</name>
<reference evidence="4" key="4">
    <citation type="journal article" date="2008" name="Nucleic Acids Res.">
        <title>The rice annotation project database (RAP-DB): 2008 update.</title>
        <authorList>
            <consortium name="The rice annotation project (RAP)"/>
        </authorList>
    </citation>
    <scope>GENOME REANNOTATION</scope>
    <source>
        <strain evidence="4">cv. Nipponbare</strain>
    </source>
</reference>
<evidence type="ECO:0000313" key="2">
    <source>
        <dbReference type="EMBL" id="BAD29247.1"/>
    </source>
</evidence>
<dbReference type="Gene3D" id="3.40.50.2000">
    <property type="entry name" value="Glycogen Phosphorylase B"/>
    <property type="match status" value="1"/>
</dbReference>
<gene>
    <name evidence="2" type="ORF">OSJNBb0005A04.36</name>
    <name evidence="3" type="ORF">P0663F07.12</name>
</gene>
<dbReference type="Proteomes" id="UP000000763">
    <property type="component" value="Chromosome 2"/>
</dbReference>
<feature type="region of interest" description="Disordered" evidence="1">
    <location>
        <begin position="45"/>
        <end position="73"/>
    </location>
</feature>
<reference evidence="3" key="2">
    <citation type="submission" date="2002-10" db="EMBL/GenBank/DDBJ databases">
        <title>Oryza sativa nipponbare(GA3) genomic DNA, chromosome 2, PAC clone:P0663F07.</title>
        <authorList>
            <person name="Sasaki T."/>
            <person name="Matsumoto T."/>
            <person name="Katayose Y."/>
        </authorList>
    </citation>
    <scope>NUCLEOTIDE SEQUENCE</scope>
</reference>
<reference evidence="4" key="3">
    <citation type="journal article" date="2005" name="Nature">
        <title>The map-based sequence of the rice genome.</title>
        <authorList>
            <consortium name="International rice genome sequencing project (IRGSP)"/>
            <person name="Matsumoto T."/>
            <person name="Wu J."/>
            <person name="Kanamori H."/>
            <person name="Katayose Y."/>
            <person name="Fujisawa M."/>
            <person name="Namiki N."/>
            <person name="Mizuno H."/>
            <person name="Yamamoto K."/>
            <person name="Antonio B.A."/>
            <person name="Baba T."/>
            <person name="Sakata K."/>
            <person name="Nagamura Y."/>
            <person name="Aoki H."/>
            <person name="Arikawa K."/>
            <person name="Arita K."/>
            <person name="Bito T."/>
            <person name="Chiden Y."/>
            <person name="Fujitsuka N."/>
            <person name="Fukunaka R."/>
            <person name="Hamada M."/>
            <person name="Harada C."/>
            <person name="Hayashi A."/>
            <person name="Hijishita S."/>
            <person name="Honda M."/>
            <person name="Hosokawa S."/>
            <person name="Ichikawa Y."/>
            <person name="Idonuma A."/>
            <person name="Iijima M."/>
            <person name="Ikeda M."/>
            <person name="Ikeno M."/>
            <person name="Ito K."/>
            <person name="Ito S."/>
            <person name="Ito T."/>
            <person name="Ito Y."/>
            <person name="Ito Y."/>
            <person name="Iwabuchi A."/>
            <person name="Kamiya K."/>
            <person name="Karasawa W."/>
            <person name="Kurita K."/>
            <person name="Katagiri S."/>
            <person name="Kikuta A."/>
            <person name="Kobayashi H."/>
            <person name="Kobayashi N."/>
            <person name="Machita K."/>
            <person name="Maehara T."/>
            <person name="Masukawa M."/>
            <person name="Mizubayashi T."/>
            <person name="Mukai Y."/>
            <person name="Nagasaki H."/>
            <person name="Nagata Y."/>
            <person name="Naito S."/>
            <person name="Nakashima M."/>
            <person name="Nakama Y."/>
            <person name="Nakamichi Y."/>
            <person name="Nakamura M."/>
            <person name="Meguro A."/>
            <person name="Negishi M."/>
            <person name="Ohta I."/>
            <person name="Ohta T."/>
            <person name="Okamoto M."/>
            <person name="Ono N."/>
            <person name="Saji S."/>
            <person name="Sakaguchi M."/>
            <person name="Sakai K."/>
            <person name="Shibata M."/>
            <person name="Shimokawa T."/>
            <person name="Song J."/>
            <person name="Takazaki Y."/>
            <person name="Terasawa K."/>
            <person name="Tsugane M."/>
            <person name="Tsuji K."/>
            <person name="Ueda S."/>
            <person name="Waki K."/>
            <person name="Yamagata H."/>
            <person name="Yamamoto M."/>
            <person name="Yamamoto S."/>
            <person name="Yamane H."/>
            <person name="Yoshiki S."/>
            <person name="Yoshihara R."/>
            <person name="Yukawa K."/>
            <person name="Zhong H."/>
            <person name="Yano M."/>
            <person name="Yuan Q."/>
            <person name="Ouyang S."/>
            <person name="Liu J."/>
            <person name="Jones K.M."/>
            <person name="Gansberger K."/>
            <person name="Moffat K."/>
            <person name="Hill J."/>
            <person name="Bera J."/>
            <person name="Fadrosh D."/>
            <person name="Jin S."/>
            <person name="Johri S."/>
            <person name="Kim M."/>
            <person name="Overton L."/>
            <person name="Reardon M."/>
            <person name="Tsitrin T."/>
            <person name="Vuong H."/>
            <person name="Weaver B."/>
            <person name="Ciecko A."/>
            <person name="Tallon L."/>
            <person name="Jackson J."/>
            <person name="Pai G."/>
            <person name="Aken S.V."/>
            <person name="Utterback T."/>
            <person name="Reidmuller S."/>
            <person name="Feldblyum T."/>
            <person name="Hsiao J."/>
            <person name="Zismann V."/>
            <person name="Iobst S."/>
            <person name="de Vazeille A.R."/>
            <person name="Buell C.R."/>
            <person name="Ying K."/>
            <person name="Li Y."/>
            <person name="Lu T."/>
            <person name="Huang Y."/>
            <person name="Zhao Q."/>
            <person name="Feng Q."/>
            <person name="Zhang L."/>
            <person name="Zhu J."/>
            <person name="Weng Q."/>
            <person name="Mu J."/>
            <person name="Lu Y."/>
            <person name="Fan D."/>
            <person name="Liu Y."/>
            <person name="Guan J."/>
            <person name="Zhang Y."/>
            <person name="Yu S."/>
            <person name="Liu X."/>
            <person name="Zhang Y."/>
            <person name="Hong G."/>
            <person name="Han B."/>
            <person name="Choisne N."/>
            <person name="Demange N."/>
            <person name="Orjeda G."/>
            <person name="Samain S."/>
            <person name="Cattolico L."/>
            <person name="Pelletier E."/>
            <person name="Couloux A."/>
            <person name="Segurens B."/>
            <person name="Wincker P."/>
            <person name="D'Hont A."/>
            <person name="Scarpelli C."/>
            <person name="Weissenbach J."/>
            <person name="Salanoubat M."/>
            <person name="Quetier F."/>
            <person name="Yu Y."/>
            <person name="Kim H.R."/>
            <person name="Rambo T."/>
            <person name="Currie J."/>
            <person name="Collura K."/>
            <person name="Luo M."/>
            <person name="Yang T."/>
            <person name="Ammiraju J.S.S."/>
            <person name="Engler F."/>
            <person name="Soderlund C."/>
            <person name="Wing R.A."/>
            <person name="Palmer L.E."/>
            <person name="de la Bastide M."/>
            <person name="Spiegel L."/>
            <person name="Nascimento L."/>
            <person name="Zutavern T."/>
            <person name="O'Shaughnessy A."/>
            <person name="Dike S."/>
            <person name="Dedhia N."/>
            <person name="Preston R."/>
            <person name="Balija V."/>
            <person name="McCombie W.R."/>
            <person name="Chow T."/>
            <person name="Chen H."/>
            <person name="Chung M."/>
            <person name="Chen C."/>
            <person name="Shaw J."/>
            <person name="Wu H."/>
            <person name="Hsiao K."/>
            <person name="Chao Y."/>
            <person name="Chu M."/>
            <person name="Cheng C."/>
            <person name="Hour A."/>
            <person name="Lee P."/>
            <person name="Lin S."/>
            <person name="Lin Y."/>
            <person name="Liou J."/>
            <person name="Liu S."/>
            <person name="Hsing Y."/>
            <person name="Raghuvanshi S."/>
            <person name="Mohanty A."/>
            <person name="Bharti A.K."/>
            <person name="Gaur A."/>
            <person name="Gupta V."/>
            <person name="Kumar D."/>
            <person name="Ravi V."/>
            <person name="Vij S."/>
            <person name="Kapur A."/>
            <person name="Khurana P."/>
            <person name="Khurana P."/>
            <person name="Khurana J.P."/>
            <person name="Tyagi A.K."/>
            <person name="Gaikwad K."/>
            <person name="Singh A."/>
            <person name="Dalal V."/>
            <person name="Srivastava S."/>
            <person name="Dixit A."/>
            <person name="Pal A.K."/>
            <person name="Ghazi I.A."/>
            <person name="Yadav M."/>
            <person name="Pandit A."/>
            <person name="Bhargava A."/>
            <person name="Sureshbabu K."/>
            <person name="Batra K."/>
            <person name="Sharma T.R."/>
            <person name="Mohapatra T."/>
            <person name="Singh N.K."/>
            <person name="Messing J."/>
            <person name="Nelson A.B."/>
            <person name="Fuks G."/>
            <person name="Kavchok S."/>
            <person name="Keizer G."/>
            <person name="Linton E."/>
            <person name="Llaca V."/>
            <person name="Song R."/>
            <person name="Tanyolac B."/>
            <person name="Young S."/>
            <person name="Ho-Il K."/>
            <person name="Hahn J.H."/>
            <person name="Sangsakoo G."/>
            <person name="Vanavichit A."/>
            <person name="de Mattos Luiz.A.T."/>
            <person name="Zimmer P.D."/>
            <person name="Malone G."/>
            <person name="Dellagostin O."/>
            <person name="de Oliveira A.C."/>
            <person name="Bevan M."/>
            <person name="Bancroft I."/>
            <person name="Minx P."/>
            <person name="Cordum H."/>
            <person name="Wilson R."/>
            <person name="Cheng Z."/>
            <person name="Jin W."/>
            <person name="Jiang J."/>
            <person name="Leong S.A."/>
            <person name="Iwama H."/>
            <person name="Gojobori T."/>
            <person name="Itoh T."/>
            <person name="Niimura Y."/>
            <person name="Fujii Y."/>
            <person name="Habara T."/>
            <person name="Sakai H."/>
            <person name="Sato Y."/>
            <person name="Wilson G."/>
            <person name="Kumar K."/>
            <person name="McCouch S."/>
            <person name="Juretic N."/>
            <person name="Hoen D."/>
            <person name="Wright S."/>
            <person name="Bruskiewich R."/>
            <person name="Bureau T."/>
            <person name="Miyao A."/>
            <person name="Hirochika H."/>
            <person name="Nishikawa T."/>
            <person name="Kadowaki K."/>
            <person name="Sugiura M."/>
            <person name="Burr B."/>
            <person name="Sasaki T."/>
        </authorList>
    </citation>
    <scope>NUCLEOTIDE SEQUENCE [LARGE SCALE GENOMIC DNA]</scope>
    <source>
        <strain evidence="4">cv. Nipponbare</strain>
    </source>
</reference>